<dbReference type="InterPro" id="IPR003594">
    <property type="entry name" value="HATPase_dom"/>
</dbReference>
<dbReference type="PROSITE" id="PS50109">
    <property type="entry name" value="HIS_KIN"/>
    <property type="match status" value="1"/>
</dbReference>
<dbReference type="EMBL" id="BMZD01000003">
    <property type="protein sequence ID" value="GGZ96002.1"/>
    <property type="molecule type" value="Genomic_DNA"/>
</dbReference>
<dbReference type="InterPro" id="IPR003661">
    <property type="entry name" value="HisK_dim/P_dom"/>
</dbReference>
<dbReference type="Gene3D" id="1.10.287.130">
    <property type="match status" value="1"/>
</dbReference>
<dbReference type="SMART" id="SM00388">
    <property type="entry name" value="HisKA"/>
    <property type="match status" value="1"/>
</dbReference>
<sequence length="367" mass="39335">MMADAQRQLSSLSLAVVVLAPGQRIAAANPAAEQFLGQSLRRLEGRPLTELLRFEEPRLAARLLETDAQVSARATSVIVPGQGPRRLDVTAAPLIDQPGWQVLTLNDISGAQSMSDDPRAGEDSVLRAPDILAHEIKNPLAGIRGAAQLLGRKVQGGDLALTGLIADEVDRIAKLIDQMQSLSRRTPQPVTPCNLHEAVRRARAVIEAGGGAPQIIEEFDPSLPPVLGNPDALVQVLINLIANAVDACRGASLPNVIIRTRFASGLQLHAGEDGKPVRLPIELRVSDNGPGIDPAMREHVFEPFVTTKKSGQGLGLALVRRLVRDMNGRIGHDRDEAGGWTHFRVHLPMAVERRGDRRGDAAAGEQA</sequence>
<dbReference type="GO" id="GO:0006355">
    <property type="term" value="P:regulation of DNA-templated transcription"/>
    <property type="evidence" value="ECO:0007669"/>
    <property type="project" value="InterPro"/>
</dbReference>
<dbReference type="PANTHER" id="PTHR43065">
    <property type="entry name" value="SENSOR HISTIDINE KINASE"/>
    <property type="match status" value="1"/>
</dbReference>
<evidence type="ECO:0000256" key="1">
    <source>
        <dbReference type="ARBA" id="ARBA00000085"/>
    </source>
</evidence>
<evidence type="ECO:0000256" key="4">
    <source>
        <dbReference type="ARBA" id="ARBA00022679"/>
    </source>
</evidence>
<protein>
    <recommendedName>
        <fullName evidence="2">histidine kinase</fullName>
        <ecNumber evidence="2">2.7.13.3</ecNumber>
    </recommendedName>
</protein>
<evidence type="ECO:0000313" key="11">
    <source>
        <dbReference type="Proteomes" id="UP000634139"/>
    </source>
</evidence>
<dbReference type="GO" id="GO:0000155">
    <property type="term" value="F:phosphorelay sensor kinase activity"/>
    <property type="evidence" value="ECO:0007669"/>
    <property type="project" value="InterPro"/>
</dbReference>
<evidence type="ECO:0000256" key="6">
    <source>
        <dbReference type="ARBA" id="ARBA00022777"/>
    </source>
</evidence>
<dbReference type="Gene3D" id="3.30.565.10">
    <property type="entry name" value="Histidine kinase-like ATPase, C-terminal domain"/>
    <property type="match status" value="1"/>
</dbReference>
<dbReference type="Proteomes" id="UP000634139">
    <property type="component" value="Unassembled WGS sequence"/>
</dbReference>
<evidence type="ECO:0000256" key="8">
    <source>
        <dbReference type="ARBA" id="ARBA00023012"/>
    </source>
</evidence>
<dbReference type="CDD" id="cd00082">
    <property type="entry name" value="HisKA"/>
    <property type="match status" value="1"/>
</dbReference>
<keyword evidence="4" id="KW-0808">Transferase</keyword>
<dbReference type="InterPro" id="IPR000014">
    <property type="entry name" value="PAS"/>
</dbReference>
<dbReference type="InterPro" id="IPR013767">
    <property type="entry name" value="PAS_fold"/>
</dbReference>
<dbReference type="Pfam" id="PF00989">
    <property type="entry name" value="PAS"/>
    <property type="match status" value="1"/>
</dbReference>
<keyword evidence="3" id="KW-0597">Phosphoprotein</keyword>
<dbReference type="Pfam" id="PF00512">
    <property type="entry name" value="HisKA"/>
    <property type="match status" value="1"/>
</dbReference>
<dbReference type="InterPro" id="IPR035965">
    <property type="entry name" value="PAS-like_dom_sf"/>
</dbReference>
<evidence type="ECO:0000256" key="3">
    <source>
        <dbReference type="ARBA" id="ARBA00022553"/>
    </source>
</evidence>
<organism evidence="10 11">
    <name type="scientific">Novosphingobium arvoryzae</name>
    <dbReference type="NCBI Taxonomy" id="1256514"/>
    <lineage>
        <taxon>Bacteria</taxon>
        <taxon>Pseudomonadati</taxon>
        <taxon>Pseudomonadota</taxon>
        <taxon>Alphaproteobacteria</taxon>
        <taxon>Sphingomonadales</taxon>
        <taxon>Sphingomonadaceae</taxon>
        <taxon>Novosphingobium</taxon>
    </lineage>
</organism>
<dbReference type="SUPFAM" id="SSF55785">
    <property type="entry name" value="PYP-like sensor domain (PAS domain)"/>
    <property type="match status" value="1"/>
</dbReference>
<dbReference type="CDD" id="cd00130">
    <property type="entry name" value="PAS"/>
    <property type="match status" value="1"/>
</dbReference>
<feature type="domain" description="Histidine kinase" evidence="9">
    <location>
        <begin position="131"/>
        <end position="351"/>
    </location>
</feature>
<dbReference type="PRINTS" id="PR00344">
    <property type="entry name" value="BCTRLSENSOR"/>
</dbReference>
<reference evidence="10" key="2">
    <citation type="submission" date="2020-09" db="EMBL/GenBank/DDBJ databases">
        <authorList>
            <person name="Sun Q."/>
            <person name="Kim S."/>
        </authorList>
    </citation>
    <scope>NUCLEOTIDE SEQUENCE</scope>
    <source>
        <strain evidence="10">KCTC 32422</strain>
    </source>
</reference>
<reference evidence="10" key="1">
    <citation type="journal article" date="2014" name="Int. J. Syst. Evol. Microbiol.">
        <title>Complete genome sequence of Corynebacterium casei LMG S-19264T (=DSM 44701T), isolated from a smear-ripened cheese.</title>
        <authorList>
            <consortium name="US DOE Joint Genome Institute (JGI-PGF)"/>
            <person name="Walter F."/>
            <person name="Albersmeier A."/>
            <person name="Kalinowski J."/>
            <person name="Ruckert C."/>
        </authorList>
    </citation>
    <scope>NUCLEOTIDE SEQUENCE</scope>
    <source>
        <strain evidence="10">KCTC 32422</strain>
    </source>
</reference>
<dbReference type="Gene3D" id="3.30.450.20">
    <property type="entry name" value="PAS domain"/>
    <property type="match status" value="1"/>
</dbReference>
<keyword evidence="8" id="KW-0902">Two-component regulatory system</keyword>
<dbReference type="EC" id="2.7.13.3" evidence="2"/>
<evidence type="ECO:0000256" key="2">
    <source>
        <dbReference type="ARBA" id="ARBA00012438"/>
    </source>
</evidence>
<dbReference type="SMART" id="SM00091">
    <property type="entry name" value="PAS"/>
    <property type="match status" value="1"/>
</dbReference>
<dbReference type="InterPro" id="IPR036097">
    <property type="entry name" value="HisK_dim/P_sf"/>
</dbReference>
<evidence type="ECO:0000256" key="5">
    <source>
        <dbReference type="ARBA" id="ARBA00022741"/>
    </source>
</evidence>
<keyword evidence="7" id="KW-0067">ATP-binding</keyword>
<keyword evidence="11" id="KW-1185">Reference proteome</keyword>
<dbReference type="AlphaFoldDB" id="A0A918RH21"/>
<dbReference type="PANTHER" id="PTHR43065:SF10">
    <property type="entry name" value="PEROXIDE STRESS-ACTIVATED HISTIDINE KINASE MAK3"/>
    <property type="match status" value="1"/>
</dbReference>
<dbReference type="InterPro" id="IPR005467">
    <property type="entry name" value="His_kinase_dom"/>
</dbReference>
<name>A0A918RH21_9SPHN</name>
<evidence type="ECO:0000256" key="7">
    <source>
        <dbReference type="ARBA" id="ARBA00022840"/>
    </source>
</evidence>
<accession>A0A918RH21</accession>
<dbReference type="SMART" id="SM00387">
    <property type="entry name" value="HATPase_c"/>
    <property type="match status" value="1"/>
</dbReference>
<dbReference type="SUPFAM" id="SSF55874">
    <property type="entry name" value="ATPase domain of HSP90 chaperone/DNA topoisomerase II/histidine kinase"/>
    <property type="match status" value="1"/>
</dbReference>
<comment type="catalytic activity">
    <reaction evidence="1">
        <text>ATP + protein L-histidine = ADP + protein N-phospho-L-histidine.</text>
        <dbReference type="EC" id="2.7.13.3"/>
    </reaction>
</comment>
<proteinExistence type="predicted"/>
<keyword evidence="5" id="KW-0547">Nucleotide-binding</keyword>
<dbReference type="InterPro" id="IPR004358">
    <property type="entry name" value="Sig_transdc_His_kin-like_C"/>
</dbReference>
<comment type="caution">
    <text evidence="10">The sequence shown here is derived from an EMBL/GenBank/DDBJ whole genome shotgun (WGS) entry which is preliminary data.</text>
</comment>
<dbReference type="SUPFAM" id="SSF47384">
    <property type="entry name" value="Homodimeric domain of signal transducing histidine kinase"/>
    <property type="match status" value="1"/>
</dbReference>
<dbReference type="InterPro" id="IPR036890">
    <property type="entry name" value="HATPase_C_sf"/>
</dbReference>
<keyword evidence="6 10" id="KW-0418">Kinase</keyword>
<evidence type="ECO:0000313" key="10">
    <source>
        <dbReference type="EMBL" id="GGZ96002.1"/>
    </source>
</evidence>
<evidence type="ECO:0000259" key="9">
    <source>
        <dbReference type="PROSITE" id="PS50109"/>
    </source>
</evidence>
<dbReference type="GO" id="GO:0005524">
    <property type="term" value="F:ATP binding"/>
    <property type="evidence" value="ECO:0007669"/>
    <property type="project" value="UniProtKB-KW"/>
</dbReference>
<dbReference type="Pfam" id="PF02518">
    <property type="entry name" value="HATPase_c"/>
    <property type="match status" value="1"/>
</dbReference>
<gene>
    <name evidence="10" type="primary">ntrB</name>
    <name evidence="10" type="ORF">GCM10011617_15690</name>
</gene>